<evidence type="ECO:0000256" key="3">
    <source>
        <dbReference type="ARBA" id="ARBA00019549"/>
    </source>
</evidence>
<keyword evidence="14" id="KW-1185">Reference proteome</keyword>
<protein>
    <recommendedName>
        <fullName evidence="10">DNA mismatch repair protein MSH2</fullName>
    </recommendedName>
    <alternativeName>
        <fullName evidence="3">DNA mismatch repair protein Msh2</fullName>
    </alternativeName>
</protein>
<dbReference type="PIRSF" id="PIRSF005813">
    <property type="entry name" value="MSH2"/>
    <property type="match status" value="1"/>
</dbReference>
<evidence type="ECO:0000256" key="9">
    <source>
        <dbReference type="ARBA" id="ARBA00023242"/>
    </source>
</evidence>
<reference evidence="13 14" key="1">
    <citation type="submission" date="2014-04" db="EMBL/GenBank/DDBJ databases">
        <authorList>
            <consortium name="DOE Joint Genome Institute"/>
            <person name="Kuo A."/>
            <person name="Zuccaro A."/>
            <person name="Kohler A."/>
            <person name="Nagy L.G."/>
            <person name="Floudas D."/>
            <person name="Copeland A."/>
            <person name="Barry K.W."/>
            <person name="Cichocki N."/>
            <person name="Veneault-Fourrey C."/>
            <person name="LaButti K."/>
            <person name="Lindquist E.A."/>
            <person name="Lipzen A."/>
            <person name="Lundell T."/>
            <person name="Morin E."/>
            <person name="Murat C."/>
            <person name="Sun H."/>
            <person name="Tunlid A."/>
            <person name="Henrissat B."/>
            <person name="Grigoriev I.V."/>
            <person name="Hibbett D.S."/>
            <person name="Martin F."/>
            <person name="Nordberg H.P."/>
            <person name="Cantor M.N."/>
            <person name="Hua S.X."/>
        </authorList>
    </citation>
    <scope>NUCLEOTIDE SEQUENCE [LARGE SCALE GENOMIC DNA]</scope>
    <source>
        <strain evidence="13 14">MAFF 305830</strain>
    </source>
</reference>
<dbReference type="GO" id="GO:0030983">
    <property type="term" value="F:mismatched DNA binding"/>
    <property type="evidence" value="ECO:0007669"/>
    <property type="project" value="InterPro"/>
</dbReference>
<evidence type="ECO:0000313" key="14">
    <source>
        <dbReference type="Proteomes" id="UP000054097"/>
    </source>
</evidence>
<keyword evidence="4 11" id="KW-0547">Nucleotide-binding</keyword>
<dbReference type="InterPro" id="IPR007861">
    <property type="entry name" value="DNA_mismatch_repair_MutS_clamp"/>
</dbReference>
<dbReference type="GO" id="GO:0032301">
    <property type="term" value="C:MutSalpha complex"/>
    <property type="evidence" value="ECO:0007669"/>
    <property type="project" value="TreeGrafter"/>
</dbReference>
<dbReference type="EMBL" id="KN824285">
    <property type="protein sequence ID" value="KIM30148.1"/>
    <property type="molecule type" value="Genomic_DNA"/>
</dbReference>
<accession>A0A0C2WVI0</accession>
<evidence type="ECO:0000256" key="7">
    <source>
        <dbReference type="ARBA" id="ARBA00023125"/>
    </source>
</evidence>
<dbReference type="PANTHER" id="PTHR11361:SF35">
    <property type="entry name" value="DNA MISMATCH REPAIR PROTEIN MSH2"/>
    <property type="match status" value="1"/>
</dbReference>
<dbReference type="GO" id="GO:0005524">
    <property type="term" value="F:ATP binding"/>
    <property type="evidence" value="ECO:0007669"/>
    <property type="project" value="UniProtKB-KW"/>
</dbReference>
<dbReference type="Gene3D" id="1.10.1420.10">
    <property type="match status" value="2"/>
</dbReference>
<dbReference type="SUPFAM" id="SSF52540">
    <property type="entry name" value="P-loop containing nucleoside triphosphate hydrolases"/>
    <property type="match status" value="1"/>
</dbReference>
<dbReference type="Gene3D" id="3.40.1170.10">
    <property type="entry name" value="DNA repair protein MutS, domain I"/>
    <property type="match status" value="1"/>
</dbReference>
<evidence type="ECO:0000256" key="11">
    <source>
        <dbReference type="RuleBase" id="RU003756"/>
    </source>
</evidence>
<dbReference type="SUPFAM" id="SSF48334">
    <property type="entry name" value="DNA repair protein MutS, domain III"/>
    <property type="match status" value="1"/>
</dbReference>
<dbReference type="GO" id="GO:0006298">
    <property type="term" value="P:mismatch repair"/>
    <property type="evidence" value="ECO:0007669"/>
    <property type="project" value="InterPro"/>
</dbReference>
<proteinExistence type="inferred from homology"/>
<evidence type="ECO:0000256" key="10">
    <source>
        <dbReference type="ARBA" id="ARBA00073545"/>
    </source>
</evidence>
<organism evidence="13 14">
    <name type="scientific">Serendipita vermifera MAFF 305830</name>
    <dbReference type="NCBI Taxonomy" id="933852"/>
    <lineage>
        <taxon>Eukaryota</taxon>
        <taxon>Fungi</taxon>
        <taxon>Dikarya</taxon>
        <taxon>Basidiomycota</taxon>
        <taxon>Agaricomycotina</taxon>
        <taxon>Agaricomycetes</taxon>
        <taxon>Sebacinales</taxon>
        <taxon>Serendipitaceae</taxon>
        <taxon>Serendipita</taxon>
    </lineage>
</organism>
<dbReference type="InterPro" id="IPR027417">
    <property type="entry name" value="P-loop_NTPase"/>
</dbReference>
<dbReference type="GO" id="GO:0140664">
    <property type="term" value="F:ATP-dependent DNA damage sensor activity"/>
    <property type="evidence" value="ECO:0007669"/>
    <property type="project" value="InterPro"/>
</dbReference>
<dbReference type="InterPro" id="IPR016151">
    <property type="entry name" value="DNA_mismatch_repair_MutS_N"/>
</dbReference>
<dbReference type="HOGENOM" id="CLU_002472_10_0_1"/>
<dbReference type="InterPro" id="IPR045076">
    <property type="entry name" value="MutS"/>
</dbReference>
<dbReference type="Pfam" id="PF05188">
    <property type="entry name" value="MutS_II"/>
    <property type="match status" value="1"/>
</dbReference>
<dbReference type="FunFam" id="3.30.420.110:FF:000002">
    <property type="entry name" value="DNA mismatch repair protein"/>
    <property type="match status" value="1"/>
</dbReference>
<dbReference type="CDD" id="cd03285">
    <property type="entry name" value="ABC_MSH2_euk"/>
    <property type="match status" value="1"/>
</dbReference>
<dbReference type="Pfam" id="PF05192">
    <property type="entry name" value="MutS_III"/>
    <property type="match status" value="1"/>
</dbReference>
<dbReference type="Gene3D" id="3.40.50.300">
    <property type="entry name" value="P-loop containing nucleotide triphosphate hydrolases"/>
    <property type="match status" value="1"/>
</dbReference>
<keyword evidence="8 11" id="KW-0234">DNA repair</keyword>
<dbReference type="PANTHER" id="PTHR11361">
    <property type="entry name" value="DNA MISMATCH REPAIR PROTEIN MUTS FAMILY MEMBER"/>
    <property type="match status" value="1"/>
</dbReference>
<dbReference type="SMART" id="SM00533">
    <property type="entry name" value="MUTSd"/>
    <property type="match status" value="1"/>
</dbReference>
<evidence type="ECO:0000256" key="2">
    <source>
        <dbReference type="ARBA" id="ARBA00006271"/>
    </source>
</evidence>
<sequence length="958" mass="106674">MKMYSKEPVALEIDNQSELGFCSWFMTLPKKREDTVRIFERGDYYTAHGEDAIYIAQQVYRTSSVLKPLGKKSAPLQSVTLSITLAKEFLRESLTAKQLRIEIWIPEGGKKSATKFVLSKQASPGNLQAVEDLLFSHDSDMDATVAPIVLAIRVSTADGIRTVGTASADASIRTIGIAQFAETDLFSNLESLIVQMGVKECIIQAEGKTADYDRTKLHQVLERCGVVITERKPAEFSTKDVEQDIGRLLKGDEPPVGLPAFDLRVAMSASAALIRYLDLMRDASNFGHYTLTQHDLRQYMRLDASAVMALTLLPSPRDSLSMMNSAGGAQPGATAAGGGSNKNSSLLGLLNRCKTAQGTRLIAQWLKQPLMNLHEIKKRQNLVELLVDQNSARRHLQDEFLRYMPDMHRICKRFHKKAANLEDVIRVYQAAIKIPDLIEHLEGIETESLEQTALIKETYIQPFQKFDENITKFKEMVEQTIDLDQLQNHQYVIRPEHDPSLQALADQLAEHVAALDDEHRAVGRDLGLELDKKLHLENNQTHGYCFRVSKIDSKALAGKKKYTELSTQKAGVLFTSETLKHHSLEYAHIKDQYNRQQSSLVAEVVSIAGTYTVVLESVDDVIAHLDVIVSFAHVSVNAPSTYIKPVITEMGTGNLILKEARHPCLEVQEDVSFIPNDVEMIRGASEFQIITGPNMGGKSTYIRQIGVIALMAQVGCFVPCTEAEMPIFDCILARVGAGDSQLKGVSTFMAEMLETATILKASTATQNSLVIIDELGRGTSTADGYGIAWAISDHIAKEIRALCLFATHFHELTKLAHEVEHVKNIHVVAHVSDDHGKTREITLLYKVAEGVCDQSFGIHVAQLCNFPQSIVKHAKRKAEELEDFGNETDSMLYSKADVEAGTRLIEEVFRTWANENGDQMDLDDDDGEAQFQTLRTCFEKYLPQLDANPWCKNIIDEL</sequence>
<dbReference type="Proteomes" id="UP000054097">
    <property type="component" value="Unassembled WGS sequence"/>
</dbReference>
<dbReference type="InterPro" id="IPR007695">
    <property type="entry name" value="DNA_mismatch_repair_MutS-lik_N"/>
</dbReference>
<comment type="similarity">
    <text evidence="2 11">Belongs to the DNA mismatch repair MutS family.</text>
</comment>
<evidence type="ECO:0000259" key="12">
    <source>
        <dbReference type="PROSITE" id="PS00486"/>
    </source>
</evidence>
<feature type="domain" description="DNA mismatch repair proteins mutS family" evidence="12">
    <location>
        <begin position="768"/>
        <end position="784"/>
    </location>
</feature>
<gene>
    <name evidence="13" type="ORF">M408DRAFT_328245</name>
</gene>
<name>A0A0C2WVI0_SERVB</name>
<keyword evidence="6" id="KW-0067">ATP-binding</keyword>
<dbReference type="InterPro" id="IPR007860">
    <property type="entry name" value="DNA_mmatch_repair_MutS_con_dom"/>
</dbReference>
<dbReference type="Pfam" id="PF00488">
    <property type="entry name" value="MutS_V"/>
    <property type="match status" value="1"/>
</dbReference>
<keyword evidence="5 11" id="KW-0227">DNA damage</keyword>
<comment type="subcellular location">
    <subcellularLocation>
        <location evidence="1">Nucleus</location>
    </subcellularLocation>
</comment>
<evidence type="ECO:0000256" key="5">
    <source>
        <dbReference type="ARBA" id="ARBA00022763"/>
    </source>
</evidence>
<dbReference type="InterPro" id="IPR007696">
    <property type="entry name" value="DNA_mismatch_repair_MutS_core"/>
</dbReference>
<dbReference type="GO" id="GO:0051053">
    <property type="term" value="P:negative regulation of DNA metabolic process"/>
    <property type="evidence" value="ECO:0007669"/>
    <property type="project" value="UniProtKB-ARBA"/>
</dbReference>
<evidence type="ECO:0000256" key="8">
    <source>
        <dbReference type="ARBA" id="ARBA00023204"/>
    </source>
</evidence>
<evidence type="ECO:0000313" key="13">
    <source>
        <dbReference type="EMBL" id="KIM30148.1"/>
    </source>
</evidence>
<comment type="function">
    <text evidence="11">Component of the post-replicative DNA mismatch repair system (MMR).</text>
</comment>
<evidence type="ECO:0000256" key="4">
    <source>
        <dbReference type="ARBA" id="ARBA00022741"/>
    </source>
</evidence>
<dbReference type="FunFam" id="1.10.1420.10:FF:000003">
    <property type="entry name" value="DNA mismatch repair protein"/>
    <property type="match status" value="1"/>
</dbReference>
<dbReference type="PROSITE" id="PS00486">
    <property type="entry name" value="DNA_MISMATCH_REPAIR_2"/>
    <property type="match status" value="1"/>
</dbReference>
<evidence type="ECO:0000256" key="1">
    <source>
        <dbReference type="ARBA" id="ARBA00004123"/>
    </source>
</evidence>
<dbReference type="Pfam" id="PF01624">
    <property type="entry name" value="MutS_I"/>
    <property type="match status" value="1"/>
</dbReference>
<dbReference type="STRING" id="933852.A0A0C2WVI0"/>
<dbReference type="OrthoDB" id="121051at2759"/>
<dbReference type="FunFam" id="3.40.50.300:FF:000925">
    <property type="entry name" value="DNA mismatch repair protein MSH2"/>
    <property type="match status" value="1"/>
</dbReference>
<keyword evidence="9" id="KW-0539">Nucleus</keyword>
<dbReference type="InterPro" id="IPR032642">
    <property type="entry name" value="Msh2_ATP-bd"/>
</dbReference>
<reference evidence="14" key="2">
    <citation type="submission" date="2015-01" db="EMBL/GenBank/DDBJ databases">
        <title>Evolutionary Origins and Diversification of the Mycorrhizal Mutualists.</title>
        <authorList>
            <consortium name="DOE Joint Genome Institute"/>
            <consortium name="Mycorrhizal Genomics Consortium"/>
            <person name="Kohler A."/>
            <person name="Kuo A."/>
            <person name="Nagy L.G."/>
            <person name="Floudas D."/>
            <person name="Copeland A."/>
            <person name="Barry K.W."/>
            <person name="Cichocki N."/>
            <person name="Veneault-Fourrey C."/>
            <person name="LaButti K."/>
            <person name="Lindquist E.A."/>
            <person name="Lipzen A."/>
            <person name="Lundell T."/>
            <person name="Morin E."/>
            <person name="Murat C."/>
            <person name="Riley R."/>
            <person name="Ohm R."/>
            <person name="Sun H."/>
            <person name="Tunlid A."/>
            <person name="Henrissat B."/>
            <person name="Grigoriev I.V."/>
            <person name="Hibbett D.S."/>
            <person name="Martin F."/>
        </authorList>
    </citation>
    <scope>NUCLEOTIDE SEQUENCE [LARGE SCALE GENOMIC DNA]</scope>
    <source>
        <strain evidence="14">MAFF 305830</strain>
    </source>
</reference>
<dbReference type="SMART" id="SM00534">
    <property type="entry name" value="MUTSac"/>
    <property type="match status" value="1"/>
</dbReference>
<dbReference type="AlphaFoldDB" id="A0A0C2WVI0"/>
<dbReference type="InterPro" id="IPR036678">
    <property type="entry name" value="MutS_con_dom_sf"/>
</dbReference>
<dbReference type="Pfam" id="PF05190">
    <property type="entry name" value="MutS_IV"/>
    <property type="match status" value="1"/>
</dbReference>
<dbReference type="InterPro" id="IPR036187">
    <property type="entry name" value="DNA_mismatch_repair_MutS_sf"/>
</dbReference>
<keyword evidence="7 11" id="KW-0238">DNA-binding</keyword>
<dbReference type="Gene3D" id="3.30.420.110">
    <property type="entry name" value="MutS, connector domain"/>
    <property type="match status" value="1"/>
</dbReference>
<dbReference type="InterPro" id="IPR000432">
    <property type="entry name" value="DNA_mismatch_repair_MutS_C"/>
</dbReference>
<dbReference type="GO" id="GO:0006312">
    <property type="term" value="P:mitotic recombination"/>
    <property type="evidence" value="ECO:0007669"/>
    <property type="project" value="TreeGrafter"/>
</dbReference>
<evidence type="ECO:0000256" key="6">
    <source>
        <dbReference type="ARBA" id="ARBA00022840"/>
    </source>
</evidence>
<dbReference type="InterPro" id="IPR011184">
    <property type="entry name" value="DNA_mismatch_repair_Msh2"/>
</dbReference>